<dbReference type="GO" id="GO:0005829">
    <property type="term" value="C:cytosol"/>
    <property type="evidence" value="ECO:0007669"/>
    <property type="project" value="TreeGrafter"/>
</dbReference>
<feature type="domain" description="Helix-hairpin-helix DNA-binding motif class 1" evidence="9">
    <location>
        <begin position="97"/>
        <end position="116"/>
    </location>
</feature>
<gene>
    <name evidence="11" type="ORF">US62_C0010G0014</name>
</gene>
<dbReference type="SUPFAM" id="SSF47802">
    <property type="entry name" value="DNA polymerase beta, N-terminal domain-like"/>
    <property type="match status" value="1"/>
</dbReference>
<dbReference type="Gene3D" id="1.10.150.110">
    <property type="entry name" value="DNA polymerase beta, N-terminal domain-like"/>
    <property type="match status" value="1"/>
</dbReference>
<evidence type="ECO:0000256" key="5">
    <source>
        <dbReference type="ARBA" id="ARBA00022695"/>
    </source>
</evidence>
<dbReference type="InterPro" id="IPR047967">
    <property type="entry name" value="PolX_PHP"/>
</dbReference>
<feature type="domain" description="Helix-hairpin-helix DNA-binding motif class 1" evidence="9">
    <location>
        <begin position="135"/>
        <end position="154"/>
    </location>
</feature>
<dbReference type="EMBL" id="LBTR01000010">
    <property type="protein sequence ID" value="KKQ45729.1"/>
    <property type="molecule type" value="Genomic_DNA"/>
</dbReference>
<dbReference type="InterPro" id="IPR022311">
    <property type="entry name" value="PolX-like"/>
</dbReference>
<dbReference type="GO" id="GO:0003887">
    <property type="term" value="F:DNA-directed DNA polymerase activity"/>
    <property type="evidence" value="ECO:0007669"/>
    <property type="project" value="UniProtKB-KW"/>
</dbReference>
<evidence type="ECO:0000259" key="9">
    <source>
        <dbReference type="SMART" id="SM00278"/>
    </source>
</evidence>
<organism evidence="11 12">
    <name type="scientific">Candidatus Woesebacteria bacterium GW2011_GWA1_37_8</name>
    <dbReference type="NCBI Taxonomy" id="1618546"/>
    <lineage>
        <taxon>Bacteria</taxon>
        <taxon>Candidatus Woeseibacteriota</taxon>
    </lineage>
</organism>
<dbReference type="Gene3D" id="1.10.150.20">
    <property type="entry name" value="5' to 3' exonuclease, C-terminal subdomain"/>
    <property type="match status" value="1"/>
</dbReference>
<dbReference type="InterPro" id="IPR002054">
    <property type="entry name" value="DNA-dir_DNA_pol_X"/>
</dbReference>
<evidence type="ECO:0000256" key="2">
    <source>
        <dbReference type="ARBA" id="ARBA00012417"/>
    </source>
</evidence>
<dbReference type="EC" id="2.7.7.7" evidence="2"/>
<reference evidence="11 12" key="1">
    <citation type="journal article" date="2015" name="Nature">
        <title>rRNA introns, odd ribosomes, and small enigmatic genomes across a large radiation of phyla.</title>
        <authorList>
            <person name="Brown C.T."/>
            <person name="Hug L.A."/>
            <person name="Thomas B.C."/>
            <person name="Sharon I."/>
            <person name="Castelle C.J."/>
            <person name="Singh A."/>
            <person name="Wilkins M.J."/>
            <person name="Williams K.H."/>
            <person name="Banfield J.F."/>
        </authorList>
    </citation>
    <scope>NUCLEOTIDE SEQUENCE [LARGE SCALE GENOMIC DNA]</scope>
</reference>
<dbReference type="Gene3D" id="3.20.20.140">
    <property type="entry name" value="Metal-dependent hydrolases"/>
    <property type="match status" value="1"/>
</dbReference>
<dbReference type="Pfam" id="PF14520">
    <property type="entry name" value="HHH_5"/>
    <property type="match status" value="1"/>
</dbReference>
<dbReference type="InterPro" id="IPR050243">
    <property type="entry name" value="PHP_phosphatase"/>
</dbReference>
<dbReference type="CDD" id="cd00141">
    <property type="entry name" value="NT_POLXc"/>
    <property type="match status" value="1"/>
</dbReference>
<dbReference type="InterPro" id="IPR016195">
    <property type="entry name" value="Pol/histidinol_Pase-like"/>
</dbReference>
<evidence type="ECO:0000313" key="11">
    <source>
        <dbReference type="EMBL" id="KKQ45729.1"/>
    </source>
</evidence>
<dbReference type="InterPro" id="IPR003583">
    <property type="entry name" value="Hlx-hairpin-Hlx_DNA-bd_motif"/>
</dbReference>
<name>A0A0G0K9C9_9BACT</name>
<evidence type="ECO:0000256" key="3">
    <source>
        <dbReference type="ARBA" id="ARBA00022634"/>
    </source>
</evidence>
<dbReference type="Gene3D" id="3.30.460.10">
    <property type="entry name" value="Beta Polymerase, domain 2"/>
    <property type="match status" value="1"/>
</dbReference>
<dbReference type="InterPro" id="IPR027421">
    <property type="entry name" value="DNA_pol_lamdba_lyase_dom_sf"/>
</dbReference>
<dbReference type="PIRSF" id="PIRSF005047">
    <property type="entry name" value="UCP005047_YshC"/>
    <property type="match status" value="1"/>
</dbReference>
<dbReference type="GO" id="GO:0008270">
    <property type="term" value="F:zinc ion binding"/>
    <property type="evidence" value="ECO:0007669"/>
    <property type="project" value="TreeGrafter"/>
</dbReference>
<keyword evidence="5" id="KW-0548">Nucleotidyltransferase</keyword>
<evidence type="ECO:0000256" key="8">
    <source>
        <dbReference type="ARBA" id="ARBA00049244"/>
    </source>
</evidence>
<evidence type="ECO:0000256" key="1">
    <source>
        <dbReference type="ARBA" id="ARBA00001946"/>
    </source>
</evidence>
<feature type="domain" description="DNA-directed DNA polymerase X" evidence="10">
    <location>
        <begin position="4"/>
        <end position="339"/>
    </location>
</feature>
<comment type="cofactor">
    <cofactor evidence="1">
        <name>Mg(2+)</name>
        <dbReference type="ChEBI" id="CHEBI:18420"/>
    </cofactor>
</comment>
<dbReference type="CDD" id="cd07436">
    <property type="entry name" value="PHP_PolX"/>
    <property type="match status" value="1"/>
</dbReference>
<dbReference type="AlphaFoldDB" id="A0A0G0K9C9"/>
<feature type="domain" description="Helix-hairpin-helix DNA-binding motif class 1" evidence="9">
    <location>
        <begin position="57"/>
        <end position="76"/>
    </location>
</feature>
<sequence length="611" mass="69390">MKKDINNLEIADLLRSVASAYEIKDKDKNKFRIIAYERAADAIEHLSSEAKDLYDDNKLDEIPGVGKSISENLSEIFLNGKSKHFKDVFRGIDSSVYELIKLPGIGPKTADKLSKAFKIDKKDPIKSLLRYAKKGEISKLSDFGVESEKEIINAINDFKGTSTRHLLNYAIEISDQIVDWMKREAVCETVEVLGSLRRKASTVGDIDIAVATKDKKKSIMHFTDYPNKSRIVEKGETSASILLPSGVQVDLITQNPSSFGALLQHFTGSKHHNIKLREFALKKGLSLSEKGIKTLKKSVPNFRLENKNYNSKLKIYEYKTERDFYNALGMDWIPPEIREDNGEIEASQRSAQGKLPGLPKLVNIGDVKADLQIHSDFNVETSHDLGLSSIEEIIAKANDLGYEYIALTEHNPSQKGHSDNDIIEILKKKKYIVEQINNTLTNNQRVKHVFNSLEIDIVPDGRLPVPDKCLELLDFALVSIHSSFRLKKAEMTKRVMSALENPRVRIFAHPTGRKLNEREGVELDWDKIFDFALKYNKWIEINADPMRLDLPDYLVKDAVKYGVKLTLGTDAHHIDHMDNMIYGIYTARRGWAEKNNIVNTLTFDEFKKVLE</sequence>
<evidence type="ECO:0000256" key="6">
    <source>
        <dbReference type="ARBA" id="ARBA00022705"/>
    </source>
</evidence>
<keyword evidence="6" id="KW-0235">DNA replication</keyword>
<comment type="catalytic activity">
    <reaction evidence="8">
        <text>DNA(n) + a 2'-deoxyribonucleoside 5'-triphosphate = DNA(n+1) + diphosphate</text>
        <dbReference type="Rhea" id="RHEA:22508"/>
        <dbReference type="Rhea" id="RHEA-COMP:17339"/>
        <dbReference type="Rhea" id="RHEA-COMP:17340"/>
        <dbReference type="ChEBI" id="CHEBI:33019"/>
        <dbReference type="ChEBI" id="CHEBI:61560"/>
        <dbReference type="ChEBI" id="CHEBI:173112"/>
        <dbReference type="EC" id="2.7.7.7"/>
    </reaction>
</comment>
<keyword evidence="4" id="KW-0808">Transferase</keyword>
<dbReference type="InterPro" id="IPR029398">
    <property type="entry name" value="PolB_thumb"/>
</dbReference>
<keyword evidence="7" id="KW-0239">DNA-directed DNA polymerase</keyword>
<dbReference type="GO" id="GO:0003677">
    <property type="term" value="F:DNA binding"/>
    <property type="evidence" value="ECO:0007669"/>
    <property type="project" value="InterPro"/>
</dbReference>
<dbReference type="InterPro" id="IPR037160">
    <property type="entry name" value="DNA_Pol_thumb_sf"/>
</dbReference>
<dbReference type="SUPFAM" id="SSF89550">
    <property type="entry name" value="PHP domain-like"/>
    <property type="match status" value="1"/>
</dbReference>
<evidence type="ECO:0000313" key="12">
    <source>
        <dbReference type="Proteomes" id="UP000034603"/>
    </source>
</evidence>
<dbReference type="Gene3D" id="3.30.210.10">
    <property type="entry name" value="DNA polymerase, thumb domain"/>
    <property type="match status" value="1"/>
</dbReference>
<dbReference type="PANTHER" id="PTHR36928">
    <property type="entry name" value="PHOSPHATASE YCDX-RELATED"/>
    <property type="match status" value="1"/>
</dbReference>
<dbReference type="Pfam" id="PF14716">
    <property type="entry name" value="HHH_8"/>
    <property type="match status" value="1"/>
</dbReference>
<dbReference type="InterPro" id="IPR010996">
    <property type="entry name" value="HHH_MUS81"/>
</dbReference>
<dbReference type="SMART" id="SM00278">
    <property type="entry name" value="HhH1"/>
    <property type="match status" value="3"/>
</dbReference>
<evidence type="ECO:0000256" key="4">
    <source>
        <dbReference type="ARBA" id="ARBA00022679"/>
    </source>
</evidence>
<comment type="caution">
    <text evidence="11">The sequence shown here is derived from an EMBL/GenBank/DDBJ whole genome shotgun (WGS) entry which is preliminary data.</text>
</comment>
<dbReference type="GO" id="GO:0006281">
    <property type="term" value="P:DNA repair"/>
    <property type="evidence" value="ECO:0007669"/>
    <property type="project" value="InterPro"/>
</dbReference>
<dbReference type="Proteomes" id="UP000034603">
    <property type="component" value="Unassembled WGS sequence"/>
</dbReference>
<dbReference type="SUPFAM" id="SSF81301">
    <property type="entry name" value="Nucleotidyltransferase"/>
    <property type="match status" value="1"/>
</dbReference>
<evidence type="ECO:0000256" key="7">
    <source>
        <dbReference type="ARBA" id="ARBA00022932"/>
    </source>
</evidence>
<keyword evidence="3" id="KW-0237">DNA synthesis</keyword>
<dbReference type="PANTHER" id="PTHR36928:SF1">
    <property type="entry name" value="PHOSPHATASE YCDX-RELATED"/>
    <property type="match status" value="1"/>
</dbReference>
<dbReference type="Pfam" id="PF14791">
    <property type="entry name" value="DNA_pol_B_thumb"/>
    <property type="match status" value="1"/>
</dbReference>
<evidence type="ECO:0000259" key="10">
    <source>
        <dbReference type="SMART" id="SM00483"/>
    </source>
</evidence>
<accession>A0A0G0K9C9</accession>
<protein>
    <recommendedName>
        <fullName evidence="2">DNA-directed DNA polymerase</fullName>
        <ecNumber evidence="2">2.7.7.7</ecNumber>
    </recommendedName>
</protein>
<dbReference type="SMART" id="SM00483">
    <property type="entry name" value="POLXc"/>
    <property type="match status" value="1"/>
</dbReference>
<dbReference type="GO" id="GO:0042578">
    <property type="term" value="F:phosphoric ester hydrolase activity"/>
    <property type="evidence" value="ECO:0007669"/>
    <property type="project" value="TreeGrafter"/>
</dbReference>
<proteinExistence type="predicted"/>
<dbReference type="InterPro" id="IPR043519">
    <property type="entry name" value="NT_sf"/>
</dbReference>